<dbReference type="EMBL" id="CP012672">
    <property type="protein sequence ID" value="AUX33719.1"/>
    <property type="molecule type" value="Genomic_DNA"/>
</dbReference>
<dbReference type="NCBIfam" id="TIGR02266">
    <property type="entry name" value="gmx_TIGR02266"/>
    <property type="match status" value="1"/>
</dbReference>
<feature type="compositionally biased region" description="Low complexity" evidence="1">
    <location>
        <begin position="430"/>
        <end position="440"/>
    </location>
</feature>
<proteinExistence type="predicted"/>
<evidence type="ECO:0000259" key="2">
    <source>
        <dbReference type="Pfam" id="PF07238"/>
    </source>
</evidence>
<evidence type="ECO:0000256" key="1">
    <source>
        <dbReference type="SAM" id="MobiDB-lite"/>
    </source>
</evidence>
<feature type="region of interest" description="Disordered" evidence="1">
    <location>
        <begin position="392"/>
        <end position="545"/>
    </location>
</feature>
<feature type="compositionally biased region" description="Low complexity" evidence="1">
    <location>
        <begin position="471"/>
        <end position="496"/>
    </location>
</feature>
<feature type="compositionally biased region" description="Pro residues" evidence="1">
    <location>
        <begin position="399"/>
        <end position="413"/>
    </location>
</feature>
<dbReference type="InterPro" id="IPR009875">
    <property type="entry name" value="PilZ_domain"/>
</dbReference>
<dbReference type="Proteomes" id="UP000295497">
    <property type="component" value="Chromosome"/>
</dbReference>
<dbReference type="SUPFAM" id="SSF141371">
    <property type="entry name" value="PilZ domain-like"/>
    <property type="match status" value="1"/>
</dbReference>
<dbReference type="AlphaFoldDB" id="A0A4P2QTR0"/>
<reference evidence="3 4" key="1">
    <citation type="submission" date="2015-09" db="EMBL/GenBank/DDBJ databases">
        <title>Sorangium comparison.</title>
        <authorList>
            <person name="Zaburannyi N."/>
            <person name="Bunk B."/>
            <person name="Overmann J."/>
            <person name="Mueller R."/>
        </authorList>
    </citation>
    <scope>NUCLEOTIDE SEQUENCE [LARGE SCALE GENOMIC DNA]</scope>
    <source>
        <strain evidence="3 4">So ce836</strain>
    </source>
</reference>
<evidence type="ECO:0000313" key="3">
    <source>
        <dbReference type="EMBL" id="AUX33719.1"/>
    </source>
</evidence>
<organism evidence="3 4">
    <name type="scientific">Sorangium cellulosum</name>
    <name type="common">Polyangium cellulosum</name>
    <dbReference type="NCBI Taxonomy" id="56"/>
    <lineage>
        <taxon>Bacteria</taxon>
        <taxon>Pseudomonadati</taxon>
        <taxon>Myxococcota</taxon>
        <taxon>Polyangia</taxon>
        <taxon>Polyangiales</taxon>
        <taxon>Polyangiaceae</taxon>
        <taxon>Sorangium</taxon>
    </lineage>
</organism>
<feature type="domain" description="PilZ" evidence="2">
    <location>
        <begin position="5"/>
        <end position="111"/>
    </location>
</feature>
<protein>
    <recommendedName>
        <fullName evidence="2">PilZ domain-containing protein</fullName>
    </recommendedName>
</protein>
<sequence length="545" mass="56471">MAQDTRKDPRARVLQMTVRYKSATVDEFIEHHSHDVSRGGIFIKTPSPFPAGTLLKFEIRLQDEQAVIAGVGRVVWKREPAQASDAHPSGMGVKFIKIDEKSKAVITRLVDAQQGAGSAFEAGITDRADLGDEVTEPAAAAAAAPQAEPAAAKAAQVKRASTMLGLGSIGATSKGDAGKGDAKKAEPAEAGGFFPKTNPEKEMPPPDERTMMKQAAELLKQALAEAGGSLDEIGASKEPLIPTPPKRAEPEPAPEPREERAKPLAEPAAIPVAAVAQLANEREARDEIPAAEARPAKVAAAKKPAEAAADRTPSEELHGKPARQEEKAADDAARAKPAAAKPKEDKAVAAKAAPTTGKVPLAQEEESSGTGRLLTILLVAAALCGALWLVFGQSDPKPEPAAPAPTPASPAPEQPAAKPAAPEEEKPRPAEVAPAATDTATARRRPRPAAPRRGGVGRAGGDHRSDRRGPAKPTAEPAAPTTTTPEPAAPKATAEPPAAPDDGHAGAAKAGAQAEAEGAKERRSLRLRARPWAIRGRGSCNERLG</sequence>
<feature type="compositionally biased region" description="Basic and acidic residues" evidence="1">
    <location>
        <begin position="176"/>
        <end position="187"/>
    </location>
</feature>
<dbReference type="InterPro" id="IPR011752">
    <property type="entry name" value="PilV_Myxo-type"/>
</dbReference>
<feature type="compositionally biased region" description="Low complexity" evidence="1">
    <location>
        <begin position="505"/>
        <end position="516"/>
    </location>
</feature>
<feature type="compositionally biased region" description="Low complexity" evidence="1">
    <location>
        <begin position="264"/>
        <end position="279"/>
    </location>
</feature>
<feature type="region of interest" description="Disordered" evidence="1">
    <location>
        <begin position="169"/>
        <end position="207"/>
    </location>
</feature>
<feature type="compositionally biased region" description="Basic and acidic residues" evidence="1">
    <location>
        <begin position="198"/>
        <end position="207"/>
    </location>
</feature>
<gene>
    <name evidence="3" type="ORF">SOCE836_058810</name>
</gene>
<feature type="compositionally biased region" description="Basic and acidic residues" evidence="1">
    <location>
        <begin position="460"/>
        <end position="469"/>
    </location>
</feature>
<feature type="compositionally biased region" description="Basic and acidic residues" evidence="1">
    <location>
        <begin position="303"/>
        <end position="334"/>
    </location>
</feature>
<evidence type="ECO:0000313" key="4">
    <source>
        <dbReference type="Proteomes" id="UP000295497"/>
    </source>
</evidence>
<feature type="region of interest" description="Disordered" evidence="1">
    <location>
        <begin position="232"/>
        <end position="369"/>
    </location>
</feature>
<feature type="compositionally biased region" description="Low complexity" evidence="1">
    <location>
        <begin position="290"/>
        <end position="302"/>
    </location>
</feature>
<dbReference type="Gene3D" id="2.40.10.220">
    <property type="entry name" value="predicted glycosyltransferase like domains"/>
    <property type="match status" value="1"/>
</dbReference>
<accession>A0A4P2QTR0</accession>
<dbReference type="GO" id="GO:0035438">
    <property type="term" value="F:cyclic-di-GMP binding"/>
    <property type="evidence" value="ECO:0007669"/>
    <property type="project" value="InterPro"/>
</dbReference>
<name>A0A4P2QTR0_SORCE</name>
<dbReference type="Pfam" id="PF07238">
    <property type="entry name" value="PilZ"/>
    <property type="match status" value="1"/>
</dbReference>
<feature type="compositionally biased region" description="Basic and acidic residues" evidence="1">
    <location>
        <begin position="246"/>
        <end position="263"/>
    </location>
</feature>